<dbReference type="Proteomes" id="UP000189883">
    <property type="component" value="Chromosome"/>
</dbReference>
<accession>A0A1S7DQH2</accession>
<dbReference type="EMBL" id="CP011859">
    <property type="protein sequence ID" value="AQY21360.1"/>
    <property type="molecule type" value="Genomic_DNA"/>
</dbReference>
<protein>
    <submittedName>
        <fullName evidence="1">Uncharacterized protein</fullName>
    </submittedName>
</protein>
<name>A0A1S7DQH2_RIEAN</name>
<dbReference type="AlphaFoldDB" id="A0A1S7DQH2"/>
<gene>
    <name evidence="1" type="ORF">AB406_0401</name>
</gene>
<organism evidence="1 2">
    <name type="scientific">Riemerella anatipestifer</name>
    <name type="common">Moraxella anatipestifer</name>
    <dbReference type="NCBI Taxonomy" id="34085"/>
    <lineage>
        <taxon>Bacteria</taxon>
        <taxon>Pseudomonadati</taxon>
        <taxon>Bacteroidota</taxon>
        <taxon>Flavobacteriia</taxon>
        <taxon>Flavobacteriales</taxon>
        <taxon>Weeksellaceae</taxon>
        <taxon>Riemerella</taxon>
    </lineage>
</organism>
<reference evidence="1 2" key="1">
    <citation type="submission" date="2015-06" db="EMBL/GenBank/DDBJ databases">
        <title>R. anatipestifer strain HXb2 is the most virulent strain so far, and the genome sequence would help us uncover the pathogenesis.</title>
        <authorList>
            <person name="Hu Q."/>
            <person name="Qi J."/>
            <person name="Bo H."/>
            <person name="Liu G."/>
            <person name="Tao M."/>
            <person name="Ding Y."/>
            <person name="Xue Y."/>
        </authorList>
    </citation>
    <scope>NUCLEOTIDE SEQUENCE [LARGE SCALE GENOMIC DNA]</scope>
    <source>
        <strain evidence="1 2">HXb2</strain>
    </source>
</reference>
<evidence type="ECO:0000313" key="1">
    <source>
        <dbReference type="EMBL" id="AQY21360.1"/>
    </source>
</evidence>
<proteinExistence type="predicted"/>
<dbReference type="RefSeq" id="WP_079206594.1">
    <property type="nucleotide sequence ID" value="NZ_CP011859.1"/>
</dbReference>
<evidence type="ECO:0000313" key="2">
    <source>
        <dbReference type="Proteomes" id="UP000189883"/>
    </source>
</evidence>
<sequence length="69" mass="7959">MAKKKFTLELTEQELLDIVDLFSDAEAMIGCAEPLNDGDEEPDKVITKQIKRFKRMLARNKLKISYAEK</sequence>